<dbReference type="InterPro" id="IPR011009">
    <property type="entry name" value="Kinase-like_dom_sf"/>
</dbReference>
<feature type="domain" description="Protein kinase" evidence="4">
    <location>
        <begin position="244"/>
        <end position="453"/>
    </location>
</feature>
<evidence type="ECO:0000256" key="3">
    <source>
        <dbReference type="ARBA" id="ARBA00022840"/>
    </source>
</evidence>
<keyword evidence="6" id="KW-1185">Reference proteome</keyword>
<dbReference type="RefSeq" id="WP_132124645.1">
    <property type="nucleotide sequence ID" value="NZ_SLWS01000013.1"/>
</dbReference>
<sequence>MLPDPAKSRVVLVGASRFADPELPDLPAVANNLRGLAECLRDVGRCTIVADPQSPVALVDPIHDAAQEAEDTLVVYYAGHGLVHPRTLGLLLAVVESTSTRTHTTVPYDLVRENVLDSPAARKVVILDCCFSGRALGGQADPTTTVANEAIIEGTYLLAATPANKQALSPPGETYTAFTGALLRLLTEGVPDGPQHLRLDLIYRHVRDALRRNARPEPQLRVDNTASELALIRNASYSQSTPEVRPSIETAPPSTGPVLLAKRYLLGTRLTEKVHLATDTQTQETVVVKRLPANYTLGVHHRAILLMRALLGSHVVLPYFSGRTLAEVLQADGPMPEDRAVEIVIEICDALGLAHAQGVRHGDLTSDHVMLMRNDAVVILNLGRRDGQDTRSDVYAAGLLLVELVTGRRPAADRPIPPGFPAGLATVVSKALYPNINGGYRTAGELWQALRQR</sequence>
<dbReference type="Proteomes" id="UP000295680">
    <property type="component" value="Unassembled WGS sequence"/>
</dbReference>
<evidence type="ECO:0000313" key="5">
    <source>
        <dbReference type="EMBL" id="TCO50679.1"/>
    </source>
</evidence>
<dbReference type="Gene3D" id="1.10.510.10">
    <property type="entry name" value="Transferase(Phosphotransferase) domain 1"/>
    <property type="match status" value="1"/>
</dbReference>
<evidence type="ECO:0000256" key="1">
    <source>
        <dbReference type="ARBA" id="ARBA00008874"/>
    </source>
</evidence>
<dbReference type="PANTHER" id="PTHR45832:SF22">
    <property type="entry name" value="SERINE_THREONINE-PROTEIN KINASE SAMKA-RELATED"/>
    <property type="match status" value="1"/>
</dbReference>
<evidence type="ECO:0000313" key="6">
    <source>
        <dbReference type="Proteomes" id="UP000295680"/>
    </source>
</evidence>
<dbReference type="GO" id="GO:0006508">
    <property type="term" value="P:proteolysis"/>
    <property type="evidence" value="ECO:0007669"/>
    <property type="project" value="InterPro"/>
</dbReference>
<keyword evidence="2" id="KW-0547">Nucleotide-binding</keyword>
<dbReference type="InterPro" id="IPR011600">
    <property type="entry name" value="Pept_C14_caspase"/>
</dbReference>
<dbReference type="GO" id="GO:0005524">
    <property type="term" value="F:ATP binding"/>
    <property type="evidence" value="ECO:0007669"/>
    <property type="project" value="UniProtKB-KW"/>
</dbReference>
<evidence type="ECO:0000259" key="4">
    <source>
        <dbReference type="PROSITE" id="PS50011"/>
    </source>
</evidence>
<dbReference type="NCBIfam" id="NF047832">
    <property type="entry name" value="caspase_w_EACC1"/>
    <property type="match status" value="1"/>
</dbReference>
<dbReference type="PANTHER" id="PTHR45832">
    <property type="entry name" value="SERINE/THREONINE-PROTEIN KINASE SAMKA-RELATED-RELATED"/>
    <property type="match status" value="1"/>
</dbReference>
<dbReference type="Pfam" id="PF00656">
    <property type="entry name" value="Peptidase_C14"/>
    <property type="match status" value="1"/>
</dbReference>
<accession>A0A4R2J2Y4</accession>
<dbReference type="SUPFAM" id="SSF52129">
    <property type="entry name" value="Caspase-like"/>
    <property type="match status" value="1"/>
</dbReference>
<dbReference type="OrthoDB" id="3197455at2"/>
<keyword evidence="3" id="KW-0067">ATP-binding</keyword>
<dbReference type="Gene3D" id="3.40.50.1460">
    <property type="match status" value="1"/>
</dbReference>
<gene>
    <name evidence="5" type="ORF">EV192_11356</name>
</gene>
<dbReference type="AlphaFoldDB" id="A0A4R2J2Y4"/>
<dbReference type="SMART" id="SM00220">
    <property type="entry name" value="S_TKc"/>
    <property type="match status" value="1"/>
</dbReference>
<evidence type="ECO:0000256" key="2">
    <source>
        <dbReference type="ARBA" id="ARBA00022741"/>
    </source>
</evidence>
<dbReference type="SUPFAM" id="SSF56112">
    <property type="entry name" value="Protein kinase-like (PK-like)"/>
    <property type="match status" value="1"/>
</dbReference>
<organism evidence="5 6">
    <name type="scientific">Actinocrispum wychmicini</name>
    <dbReference type="NCBI Taxonomy" id="1213861"/>
    <lineage>
        <taxon>Bacteria</taxon>
        <taxon>Bacillati</taxon>
        <taxon>Actinomycetota</taxon>
        <taxon>Actinomycetes</taxon>
        <taxon>Pseudonocardiales</taxon>
        <taxon>Pseudonocardiaceae</taxon>
        <taxon>Actinocrispum</taxon>
    </lineage>
</organism>
<dbReference type="PROSITE" id="PS50011">
    <property type="entry name" value="PROTEIN_KINASE_DOM"/>
    <property type="match status" value="1"/>
</dbReference>
<reference evidence="5 6" key="1">
    <citation type="submission" date="2019-03" db="EMBL/GenBank/DDBJ databases">
        <title>Genomic Encyclopedia of Type Strains, Phase IV (KMG-IV): sequencing the most valuable type-strain genomes for metagenomic binning, comparative biology and taxonomic classification.</title>
        <authorList>
            <person name="Goeker M."/>
        </authorList>
    </citation>
    <scope>NUCLEOTIDE SEQUENCE [LARGE SCALE GENOMIC DNA]</scope>
    <source>
        <strain evidence="5 6">DSM 45934</strain>
    </source>
</reference>
<proteinExistence type="inferred from homology"/>
<name>A0A4R2J2Y4_9PSEU</name>
<protein>
    <submittedName>
        <fullName evidence="5">Caspase domain-containing protein</fullName>
    </submittedName>
</protein>
<dbReference type="GO" id="GO:0004672">
    <property type="term" value="F:protein kinase activity"/>
    <property type="evidence" value="ECO:0007669"/>
    <property type="project" value="InterPro"/>
</dbReference>
<dbReference type="InterPro" id="IPR051931">
    <property type="entry name" value="PAK3-like"/>
</dbReference>
<comment type="similarity">
    <text evidence="1">Belongs to the protein kinase superfamily. STE Ser/Thr protein kinase family. STE20 subfamily.</text>
</comment>
<dbReference type="EMBL" id="SLWS01000013">
    <property type="protein sequence ID" value="TCO50679.1"/>
    <property type="molecule type" value="Genomic_DNA"/>
</dbReference>
<comment type="caution">
    <text evidence="5">The sequence shown here is derived from an EMBL/GenBank/DDBJ whole genome shotgun (WGS) entry which is preliminary data.</text>
</comment>
<dbReference type="InterPro" id="IPR000719">
    <property type="entry name" value="Prot_kinase_dom"/>
</dbReference>
<dbReference type="InterPro" id="IPR029030">
    <property type="entry name" value="Caspase-like_dom_sf"/>
</dbReference>
<dbReference type="GO" id="GO:0004197">
    <property type="term" value="F:cysteine-type endopeptidase activity"/>
    <property type="evidence" value="ECO:0007669"/>
    <property type="project" value="InterPro"/>
</dbReference>